<keyword evidence="3" id="KW-1185">Reference proteome</keyword>
<protein>
    <submittedName>
        <fullName evidence="2">Uncharacterized protein</fullName>
    </submittedName>
</protein>
<dbReference type="AlphaFoldDB" id="A0A838L760"/>
<dbReference type="EMBL" id="JACEIB010000006">
    <property type="protein sequence ID" value="MBA2934339.1"/>
    <property type="molecule type" value="Genomic_DNA"/>
</dbReference>
<accession>A0A838L760</accession>
<feature type="compositionally biased region" description="Acidic residues" evidence="1">
    <location>
        <begin position="22"/>
        <end position="36"/>
    </location>
</feature>
<evidence type="ECO:0000313" key="2">
    <source>
        <dbReference type="EMBL" id="MBA2934339.1"/>
    </source>
</evidence>
<gene>
    <name evidence="2" type="ORF">HZF05_09535</name>
</gene>
<dbReference type="RefSeq" id="WP_160365832.1">
    <property type="nucleotide sequence ID" value="NZ_JACEIB010000006.1"/>
</dbReference>
<proteinExistence type="predicted"/>
<evidence type="ECO:0000313" key="3">
    <source>
        <dbReference type="Proteomes" id="UP000570166"/>
    </source>
</evidence>
<sequence length="46" mass="5090">MHEDPKDRDTDSNREKGPAGVEEPDTDSDPGEEIEEKGEPFDGNFA</sequence>
<evidence type="ECO:0000256" key="1">
    <source>
        <dbReference type="SAM" id="MobiDB-lite"/>
    </source>
</evidence>
<organism evidence="2 3">
    <name type="scientific">Sphingomonas chungangi</name>
    <dbReference type="NCBI Taxonomy" id="2683589"/>
    <lineage>
        <taxon>Bacteria</taxon>
        <taxon>Pseudomonadati</taxon>
        <taxon>Pseudomonadota</taxon>
        <taxon>Alphaproteobacteria</taxon>
        <taxon>Sphingomonadales</taxon>
        <taxon>Sphingomonadaceae</taxon>
        <taxon>Sphingomonas</taxon>
    </lineage>
</organism>
<comment type="caution">
    <text evidence="2">The sequence shown here is derived from an EMBL/GenBank/DDBJ whole genome shotgun (WGS) entry which is preliminary data.</text>
</comment>
<name>A0A838L760_9SPHN</name>
<dbReference type="Proteomes" id="UP000570166">
    <property type="component" value="Unassembled WGS sequence"/>
</dbReference>
<feature type="compositionally biased region" description="Basic and acidic residues" evidence="1">
    <location>
        <begin position="1"/>
        <end position="17"/>
    </location>
</feature>
<feature type="region of interest" description="Disordered" evidence="1">
    <location>
        <begin position="1"/>
        <end position="46"/>
    </location>
</feature>
<reference evidence="2 3" key="1">
    <citation type="submission" date="2020-07" db="EMBL/GenBank/DDBJ databases">
        <authorList>
            <person name="Sun Q."/>
        </authorList>
    </citation>
    <scope>NUCLEOTIDE SEQUENCE [LARGE SCALE GENOMIC DNA]</scope>
    <source>
        <strain evidence="2 3">CGMCC 1.13654</strain>
    </source>
</reference>